<evidence type="ECO:0008006" key="5">
    <source>
        <dbReference type="Google" id="ProtNLM"/>
    </source>
</evidence>
<dbReference type="OrthoDB" id="8021718at2759"/>
<feature type="compositionally biased region" description="Polar residues" evidence="2">
    <location>
        <begin position="260"/>
        <end position="275"/>
    </location>
</feature>
<dbReference type="InterPro" id="IPR050468">
    <property type="entry name" value="Cuticle_Struct_Prot"/>
</dbReference>
<evidence type="ECO:0000313" key="4">
    <source>
        <dbReference type="Proteomes" id="UP000037069"/>
    </source>
</evidence>
<evidence type="ECO:0000256" key="1">
    <source>
        <dbReference type="PROSITE-ProRule" id="PRU00497"/>
    </source>
</evidence>
<dbReference type="PROSITE" id="PS51155">
    <property type="entry name" value="CHIT_BIND_RR_2"/>
    <property type="match status" value="1"/>
</dbReference>
<name>A0A0L0BV32_LUCCU</name>
<dbReference type="Proteomes" id="UP000037069">
    <property type="component" value="Unassembled WGS sequence"/>
</dbReference>
<feature type="region of interest" description="Disordered" evidence="2">
    <location>
        <begin position="244"/>
        <end position="318"/>
    </location>
</feature>
<reference evidence="3 4" key="1">
    <citation type="journal article" date="2015" name="Nat. Commun.">
        <title>Lucilia cuprina genome unlocks parasitic fly biology to underpin future interventions.</title>
        <authorList>
            <person name="Anstead C.A."/>
            <person name="Korhonen P.K."/>
            <person name="Young N.D."/>
            <person name="Hall R.S."/>
            <person name="Jex A.R."/>
            <person name="Murali S.C."/>
            <person name="Hughes D.S."/>
            <person name="Lee S.F."/>
            <person name="Perry T."/>
            <person name="Stroehlein A.J."/>
            <person name="Ansell B.R."/>
            <person name="Breugelmans B."/>
            <person name="Hofmann A."/>
            <person name="Qu J."/>
            <person name="Dugan S."/>
            <person name="Lee S.L."/>
            <person name="Chao H."/>
            <person name="Dinh H."/>
            <person name="Han Y."/>
            <person name="Doddapaneni H.V."/>
            <person name="Worley K.C."/>
            <person name="Muzny D.M."/>
            <person name="Ioannidis P."/>
            <person name="Waterhouse R.M."/>
            <person name="Zdobnov E.M."/>
            <person name="James P.J."/>
            <person name="Bagnall N.H."/>
            <person name="Kotze A.C."/>
            <person name="Gibbs R.A."/>
            <person name="Richards S."/>
            <person name="Batterham P."/>
            <person name="Gasser R.B."/>
        </authorList>
    </citation>
    <scope>NUCLEOTIDE SEQUENCE [LARGE SCALE GENOMIC DNA]</scope>
    <source>
        <strain evidence="3 4">LS</strain>
        <tissue evidence="3">Full body</tissue>
    </source>
</reference>
<sequence>MNPFKCLIVIQQIQQTCSKSLPTLNKDHDESKNPTTTYYRHNIFGPNTYAFGFEVNDKVSGNIQFRDERRYANGTIEGSYGYVRPDGSVMVTHFMADSELGYLSQSQNFEPGDEPKWQENWPTKRPNILMEKPLESLQPTVIYDDKEKLNLTSILLPVEPIKEKHGIDLNPPELEKELVNPAVLEVINGEAPLLGDKNKKDNSLGFETIHQFIPPEFPIVPFQLPQEDINIKLNEGLSAKPIPVLKKTNESDRNNKYDQQKLNNAEKSLNLNDNDSPADEKYVKSQENNAEKSLPAKAIKSSASNEENFTRSPQAKSISFDKNTDWYDKVIKKTRQEYLETVQ</sequence>
<keyword evidence="1" id="KW-0193">Cuticle</keyword>
<feature type="compositionally biased region" description="Basic and acidic residues" evidence="2">
    <location>
        <begin position="247"/>
        <end position="259"/>
    </location>
</feature>
<dbReference type="GO" id="GO:0062129">
    <property type="term" value="C:chitin-based extracellular matrix"/>
    <property type="evidence" value="ECO:0007669"/>
    <property type="project" value="TreeGrafter"/>
</dbReference>
<dbReference type="GO" id="GO:0008010">
    <property type="term" value="F:structural constituent of chitin-based larval cuticle"/>
    <property type="evidence" value="ECO:0007669"/>
    <property type="project" value="TreeGrafter"/>
</dbReference>
<dbReference type="AlphaFoldDB" id="A0A0L0BV32"/>
<protein>
    <recommendedName>
        <fullName evidence="5">Cuticle protein 6</fullName>
    </recommendedName>
</protein>
<evidence type="ECO:0000256" key="2">
    <source>
        <dbReference type="SAM" id="MobiDB-lite"/>
    </source>
</evidence>
<evidence type="ECO:0000313" key="3">
    <source>
        <dbReference type="EMBL" id="KNC23882.1"/>
    </source>
</evidence>
<accession>A0A0L0BV32</accession>
<dbReference type="EMBL" id="JRES01001294">
    <property type="protein sequence ID" value="KNC23882.1"/>
    <property type="molecule type" value="Genomic_DNA"/>
</dbReference>
<organism evidence="3 4">
    <name type="scientific">Lucilia cuprina</name>
    <name type="common">Green bottle fly</name>
    <name type="synonym">Australian sheep blowfly</name>
    <dbReference type="NCBI Taxonomy" id="7375"/>
    <lineage>
        <taxon>Eukaryota</taxon>
        <taxon>Metazoa</taxon>
        <taxon>Ecdysozoa</taxon>
        <taxon>Arthropoda</taxon>
        <taxon>Hexapoda</taxon>
        <taxon>Insecta</taxon>
        <taxon>Pterygota</taxon>
        <taxon>Neoptera</taxon>
        <taxon>Endopterygota</taxon>
        <taxon>Diptera</taxon>
        <taxon>Brachycera</taxon>
        <taxon>Muscomorpha</taxon>
        <taxon>Oestroidea</taxon>
        <taxon>Calliphoridae</taxon>
        <taxon>Luciliinae</taxon>
        <taxon>Lucilia</taxon>
    </lineage>
</organism>
<dbReference type="InterPro" id="IPR000618">
    <property type="entry name" value="Insect_cuticle"/>
</dbReference>
<dbReference type="OMA" id="NTYAFGF"/>
<gene>
    <name evidence="3" type="ORF">FF38_05624</name>
</gene>
<dbReference type="PANTHER" id="PTHR10380:SF224">
    <property type="entry name" value="CUTICULAR PROTEIN 12A"/>
    <property type="match status" value="1"/>
</dbReference>
<feature type="compositionally biased region" description="Polar residues" evidence="2">
    <location>
        <begin position="301"/>
        <end position="318"/>
    </location>
</feature>
<dbReference type="Pfam" id="PF00379">
    <property type="entry name" value="Chitin_bind_4"/>
    <property type="match status" value="1"/>
</dbReference>
<dbReference type="PANTHER" id="PTHR10380">
    <property type="entry name" value="CUTICLE PROTEIN"/>
    <property type="match status" value="1"/>
</dbReference>
<comment type="caution">
    <text evidence="3">The sequence shown here is derived from an EMBL/GenBank/DDBJ whole genome shotgun (WGS) entry which is preliminary data.</text>
</comment>
<proteinExistence type="predicted"/>
<keyword evidence="4" id="KW-1185">Reference proteome</keyword>